<reference evidence="3" key="1">
    <citation type="submission" date="2011-07" db="EMBL/GenBank/DDBJ databases">
        <authorList>
            <consortium name="Caenorhabditis brenneri Sequencing and Analysis Consortium"/>
            <person name="Wilson R.K."/>
        </authorList>
    </citation>
    <scope>NUCLEOTIDE SEQUENCE [LARGE SCALE GENOMIC DNA]</scope>
    <source>
        <strain evidence="3">PB2801</strain>
    </source>
</reference>
<dbReference type="HOGENOM" id="CLU_049496_0_0_1"/>
<feature type="transmembrane region" description="Helical" evidence="1">
    <location>
        <begin position="122"/>
        <end position="143"/>
    </location>
</feature>
<feature type="transmembrane region" description="Helical" evidence="1">
    <location>
        <begin position="96"/>
        <end position="116"/>
    </location>
</feature>
<feature type="transmembrane region" description="Helical" evidence="1">
    <location>
        <begin position="27"/>
        <end position="47"/>
    </location>
</feature>
<dbReference type="Pfam" id="PF10322">
    <property type="entry name" value="7TM_GPCR_Sru"/>
    <property type="match status" value="1"/>
</dbReference>
<feature type="transmembrane region" description="Helical" evidence="1">
    <location>
        <begin position="249"/>
        <end position="270"/>
    </location>
</feature>
<evidence type="ECO:0008006" key="4">
    <source>
        <dbReference type="Google" id="ProtNLM"/>
    </source>
</evidence>
<feature type="transmembrane region" description="Helical" evidence="1">
    <location>
        <begin position="282"/>
        <end position="304"/>
    </location>
</feature>
<dbReference type="STRING" id="135651.G0M8Y3"/>
<dbReference type="AlphaFoldDB" id="G0M8Y3"/>
<keyword evidence="1" id="KW-0472">Membrane</keyword>
<evidence type="ECO:0000313" key="3">
    <source>
        <dbReference type="Proteomes" id="UP000008068"/>
    </source>
</evidence>
<dbReference type="PANTHER" id="PTHR46045:SF11">
    <property type="entry name" value="SERPENTINE RECEPTOR, CLASS U"/>
    <property type="match status" value="1"/>
</dbReference>
<dbReference type="PANTHER" id="PTHR46045">
    <property type="entry name" value="SERPENTINE RECEPTOR, CLASS U-RELATED"/>
    <property type="match status" value="1"/>
</dbReference>
<keyword evidence="1" id="KW-0812">Transmembrane</keyword>
<organism evidence="3">
    <name type="scientific">Caenorhabditis brenneri</name>
    <name type="common">Nematode worm</name>
    <dbReference type="NCBI Taxonomy" id="135651"/>
    <lineage>
        <taxon>Eukaryota</taxon>
        <taxon>Metazoa</taxon>
        <taxon>Ecdysozoa</taxon>
        <taxon>Nematoda</taxon>
        <taxon>Chromadorea</taxon>
        <taxon>Rhabditida</taxon>
        <taxon>Rhabditina</taxon>
        <taxon>Rhabditomorpha</taxon>
        <taxon>Rhabditoidea</taxon>
        <taxon>Rhabditidae</taxon>
        <taxon>Peloderinae</taxon>
        <taxon>Caenorhabditis</taxon>
    </lineage>
</organism>
<gene>
    <name evidence="2" type="ORF">CAEBREN_32756</name>
</gene>
<dbReference type="InParanoid" id="G0M8Y3"/>
<feature type="transmembrane region" description="Helical" evidence="1">
    <location>
        <begin position="155"/>
        <end position="176"/>
    </location>
</feature>
<proteinExistence type="predicted"/>
<keyword evidence="3" id="KW-1185">Reference proteome</keyword>
<keyword evidence="1" id="KW-1133">Transmembrane helix</keyword>
<sequence length="330" mass="38182">MNELEIANSIHGVLEYINFKFHLNFRILITTLPLIYIVPTMIVMWKVFKGYRAEPIKDAKLTLDGNLFLLLMLYFTANIILFFADYLRFNIPVSGLITSWCASISPNKLFIVLIIIRDYVNYCVLILPFLVSLIRIIILTFTYNQRNVRSCAMRWFILPILFLVPLIFISFLFPSIGYCRQLGSPFPFGAVDIYYFRGFIGLSRSYFILALSSFCWTLSAVLSSFMYFKLRTAITNISSPYTRALARRAEISISITLISAVVPFITNTIVSVTTLWTPSIKFYFLPLRIIGNDFETVMMPWILFITHPIFRKMRGNSKTTLKTIRVSRVS</sequence>
<dbReference type="EMBL" id="GL379787">
    <property type="protein sequence ID" value="EGT30918.1"/>
    <property type="molecule type" value="Genomic_DNA"/>
</dbReference>
<accession>G0M8Y3</accession>
<evidence type="ECO:0000313" key="2">
    <source>
        <dbReference type="EMBL" id="EGT30918.1"/>
    </source>
</evidence>
<name>G0M8Y3_CAEBE</name>
<dbReference type="eggNOG" id="ENOG502THCS">
    <property type="taxonomic scope" value="Eukaryota"/>
</dbReference>
<feature type="transmembrane region" description="Helical" evidence="1">
    <location>
        <begin position="67"/>
        <end position="84"/>
    </location>
</feature>
<protein>
    <recommendedName>
        <fullName evidence="4">Serpentine receptor class gamma</fullName>
    </recommendedName>
</protein>
<evidence type="ECO:0000256" key="1">
    <source>
        <dbReference type="SAM" id="Phobius"/>
    </source>
</evidence>
<dbReference type="Proteomes" id="UP000008068">
    <property type="component" value="Unassembled WGS sequence"/>
</dbReference>
<dbReference type="InterPro" id="IPR003839">
    <property type="entry name" value="7TM_GPCR_serpentine_rcpt_Sru"/>
</dbReference>
<dbReference type="OrthoDB" id="5845352at2759"/>
<feature type="transmembrane region" description="Helical" evidence="1">
    <location>
        <begin position="206"/>
        <end position="228"/>
    </location>
</feature>